<keyword evidence="1 2" id="KW-0597">Phosphoprotein</keyword>
<evidence type="ECO:0000256" key="1">
    <source>
        <dbReference type="ARBA" id="ARBA00022553"/>
    </source>
</evidence>
<evidence type="ECO:0000313" key="5">
    <source>
        <dbReference type="Proteomes" id="UP000613768"/>
    </source>
</evidence>
<evidence type="ECO:0000259" key="3">
    <source>
        <dbReference type="PROSITE" id="PS50110"/>
    </source>
</evidence>
<dbReference type="InterPro" id="IPR001789">
    <property type="entry name" value="Sig_transdc_resp-reg_receiver"/>
</dbReference>
<dbReference type="PANTHER" id="PTHR44591:SF3">
    <property type="entry name" value="RESPONSE REGULATORY DOMAIN-CONTAINING PROTEIN"/>
    <property type="match status" value="1"/>
</dbReference>
<dbReference type="Proteomes" id="UP000613768">
    <property type="component" value="Unassembled WGS sequence"/>
</dbReference>
<dbReference type="InterPro" id="IPR050595">
    <property type="entry name" value="Bact_response_regulator"/>
</dbReference>
<keyword evidence="5" id="KW-1185">Reference proteome</keyword>
<evidence type="ECO:0000256" key="2">
    <source>
        <dbReference type="PROSITE-ProRule" id="PRU00169"/>
    </source>
</evidence>
<name>A0AAW3ZPI7_9GAMM</name>
<dbReference type="SMART" id="SM00448">
    <property type="entry name" value="REC"/>
    <property type="match status" value="1"/>
</dbReference>
<comment type="caution">
    <text evidence="4">The sequence shown here is derived from an EMBL/GenBank/DDBJ whole genome shotgun (WGS) entry which is preliminary data.</text>
</comment>
<dbReference type="PANTHER" id="PTHR44591">
    <property type="entry name" value="STRESS RESPONSE REGULATOR PROTEIN 1"/>
    <property type="match status" value="1"/>
</dbReference>
<dbReference type="SUPFAM" id="SSF52172">
    <property type="entry name" value="CheY-like"/>
    <property type="match status" value="1"/>
</dbReference>
<dbReference type="InterPro" id="IPR011006">
    <property type="entry name" value="CheY-like_superfamily"/>
</dbReference>
<proteinExistence type="predicted"/>
<feature type="modified residue" description="4-aspartylphosphate" evidence="2">
    <location>
        <position position="66"/>
    </location>
</feature>
<sequence>MHASRFRWPVDPQQTRVLVVEDDSDHQLLLRSFLNVMDHGNVVAVRDADSALRELDSHRPALAFLDIRLPGKTSGLQLLETLSQRPGRPFVVMMTSDSTLPNVQQARQLGASHFIAKPFNGKKVHETLERFYGCACPMLG</sequence>
<reference evidence="4 5" key="1">
    <citation type="submission" date="2020-09" db="EMBL/GenBank/DDBJ databases">
        <title>Pseudoxanthomonas sp. CAU 1598 isolated from sand of Yaerae Beach.</title>
        <authorList>
            <person name="Kim W."/>
        </authorList>
    </citation>
    <scope>NUCLEOTIDE SEQUENCE [LARGE SCALE GENOMIC DNA]</scope>
    <source>
        <strain evidence="4 5">CAU 1598</strain>
    </source>
</reference>
<dbReference type="GO" id="GO:0000160">
    <property type="term" value="P:phosphorelay signal transduction system"/>
    <property type="evidence" value="ECO:0007669"/>
    <property type="project" value="InterPro"/>
</dbReference>
<dbReference type="RefSeq" id="WP_192031450.1">
    <property type="nucleotide sequence ID" value="NZ_JACYTR010000077.1"/>
</dbReference>
<dbReference type="CDD" id="cd00156">
    <property type="entry name" value="REC"/>
    <property type="match status" value="1"/>
</dbReference>
<gene>
    <name evidence="4" type="ORF">IFO71_19965</name>
</gene>
<protein>
    <submittedName>
        <fullName evidence="4">Response regulator</fullName>
    </submittedName>
</protein>
<dbReference type="PROSITE" id="PS50110">
    <property type="entry name" value="RESPONSE_REGULATORY"/>
    <property type="match status" value="1"/>
</dbReference>
<dbReference type="Pfam" id="PF00072">
    <property type="entry name" value="Response_reg"/>
    <property type="match status" value="1"/>
</dbReference>
<dbReference type="AlphaFoldDB" id="A0AAW3ZPI7"/>
<feature type="domain" description="Response regulatory" evidence="3">
    <location>
        <begin position="16"/>
        <end position="132"/>
    </location>
</feature>
<accession>A0AAW3ZPI7</accession>
<organism evidence="4 5">
    <name type="scientific">Pseudomarimonas arenosa</name>
    <dbReference type="NCBI Taxonomy" id="2774145"/>
    <lineage>
        <taxon>Bacteria</taxon>
        <taxon>Pseudomonadati</taxon>
        <taxon>Pseudomonadota</taxon>
        <taxon>Gammaproteobacteria</taxon>
        <taxon>Lysobacterales</taxon>
        <taxon>Lysobacteraceae</taxon>
        <taxon>Pseudomarimonas</taxon>
    </lineage>
</organism>
<dbReference type="Gene3D" id="3.40.50.2300">
    <property type="match status" value="1"/>
</dbReference>
<dbReference type="EMBL" id="JACYTR010000077">
    <property type="protein sequence ID" value="MBD8528031.1"/>
    <property type="molecule type" value="Genomic_DNA"/>
</dbReference>
<evidence type="ECO:0000313" key="4">
    <source>
        <dbReference type="EMBL" id="MBD8528031.1"/>
    </source>
</evidence>